<proteinExistence type="predicted"/>
<protein>
    <recommendedName>
        <fullName evidence="3">Integrase</fullName>
    </recommendedName>
</protein>
<evidence type="ECO:0000313" key="1">
    <source>
        <dbReference type="EMBL" id="OXM43060.1"/>
    </source>
</evidence>
<accession>A0A229R8S0</accession>
<dbReference type="SUPFAM" id="SSF81606">
    <property type="entry name" value="PP2C-like"/>
    <property type="match status" value="1"/>
</dbReference>
<dbReference type="InterPro" id="IPR036457">
    <property type="entry name" value="PPM-type-like_dom_sf"/>
</dbReference>
<gene>
    <name evidence="1" type="ORF">CFP75_40165</name>
</gene>
<dbReference type="RefSeq" id="WP_020634893.1">
    <property type="nucleotide sequence ID" value="NZ_KB913032.1"/>
</dbReference>
<reference evidence="1 2" key="1">
    <citation type="submission" date="2017-07" db="EMBL/GenBank/DDBJ databases">
        <title>Amycolatopsis alba DSM 44262 Genome sequencing and assembly.</title>
        <authorList>
            <person name="Kaur N."/>
            <person name="Mayilraj S."/>
        </authorList>
    </citation>
    <scope>NUCLEOTIDE SEQUENCE [LARGE SCALE GENOMIC DNA]</scope>
    <source>
        <strain evidence="1 2">DSM 44262</strain>
    </source>
</reference>
<sequence>MVNPISVATAQLPPGHDSEDKVFTTRTAVIVLDGASAFAPVPVSPSTYADTLGGTLRDHLDRDPETDLACALDDAITTTAARLGLVAGTSPSSTVTILRRRGDQVDIFMLGDNLVVLPGRTITDPRLAHLDIPERRHYRQRLAGGTGFDGTHRTLLATLQRTQAARRNDPRGYWIAEADPAAAHHAIRVTVSIDDIPWAIVATDGAYTPLRHLDITDWAAISGLDDTGLHRILTRCHNWEHDVDPDARELPRAKRHDDKTLVAISFA</sequence>
<organism evidence="1 2">
    <name type="scientific">Amycolatopsis alba DSM 44262</name>
    <dbReference type="NCBI Taxonomy" id="1125972"/>
    <lineage>
        <taxon>Bacteria</taxon>
        <taxon>Bacillati</taxon>
        <taxon>Actinomycetota</taxon>
        <taxon>Actinomycetes</taxon>
        <taxon>Pseudonocardiales</taxon>
        <taxon>Pseudonocardiaceae</taxon>
        <taxon>Amycolatopsis</taxon>
    </lineage>
</organism>
<evidence type="ECO:0008006" key="3">
    <source>
        <dbReference type="Google" id="ProtNLM"/>
    </source>
</evidence>
<name>A0A229R8S0_AMYAL</name>
<dbReference type="AlphaFoldDB" id="A0A229R8S0"/>
<dbReference type="Proteomes" id="UP000215563">
    <property type="component" value="Unassembled WGS sequence"/>
</dbReference>
<keyword evidence="2" id="KW-1185">Reference proteome</keyword>
<dbReference type="EMBL" id="NMQU01000161">
    <property type="protein sequence ID" value="OXM43060.1"/>
    <property type="molecule type" value="Genomic_DNA"/>
</dbReference>
<comment type="caution">
    <text evidence="1">The sequence shown here is derived from an EMBL/GenBank/DDBJ whole genome shotgun (WGS) entry which is preliminary data.</text>
</comment>
<evidence type="ECO:0000313" key="2">
    <source>
        <dbReference type="Proteomes" id="UP000215563"/>
    </source>
</evidence>
<dbReference type="OrthoDB" id="3190646at2"/>